<reference evidence="2" key="1">
    <citation type="journal article" date="2024" name="IScience">
        <title>Strigolactones Initiate the Formation of Haustorium-like Structures in Castilleja.</title>
        <authorList>
            <person name="Buerger M."/>
            <person name="Peterson D."/>
            <person name="Chory J."/>
        </authorList>
    </citation>
    <scope>NUCLEOTIDE SEQUENCE [LARGE SCALE GENOMIC DNA]</scope>
</reference>
<protein>
    <recommendedName>
        <fullName evidence="3">RNA-directed RNA polymerase</fullName>
    </recommendedName>
</protein>
<accession>A0ABD3BHW2</accession>
<name>A0ABD3BHW2_9LAMI</name>
<gene>
    <name evidence="1" type="ORF">CASFOL_039090</name>
</gene>
<dbReference type="AlphaFoldDB" id="A0ABD3BHW2"/>
<comment type="caution">
    <text evidence="1">The sequence shown here is derived from an EMBL/GenBank/DDBJ whole genome shotgun (WGS) entry which is preliminary data.</text>
</comment>
<dbReference type="EMBL" id="JAVIJP010000087">
    <property type="protein sequence ID" value="KAL3616696.1"/>
    <property type="molecule type" value="Genomic_DNA"/>
</dbReference>
<organism evidence="1 2">
    <name type="scientific">Castilleja foliolosa</name>
    <dbReference type="NCBI Taxonomy" id="1961234"/>
    <lineage>
        <taxon>Eukaryota</taxon>
        <taxon>Viridiplantae</taxon>
        <taxon>Streptophyta</taxon>
        <taxon>Embryophyta</taxon>
        <taxon>Tracheophyta</taxon>
        <taxon>Spermatophyta</taxon>
        <taxon>Magnoliopsida</taxon>
        <taxon>eudicotyledons</taxon>
        <taxon>Gunneridae</taxon>
        <taxon>Pentapetalae</taxon>
        <taxon>asterids</taxon>
        <taxon>lamiids</taxon>
        <taxon>Lamiales</taxon>
        <taxon>Orobanchaceae</taxon>
        <taxon>Pedicularideae</taxon>
        <taxon>Castillejinae</taxon>
        <taxon>Castilleja</taxon>
    </lineage>
</organism>
<evidence type="ECO:0008006" key="3">
    <source>
        <dbReference type="Google" id="ProtNLM"/>
    </source>
</evidence>
<sequence>MELKRKISEAHLSSHSVCSDAKRIAATPSEDSPIARLFNDVSIHALMRQVKDHEYLVRNGKKFLISIQRSTDNFHEESADDICKKARHLWEFEQKLVASCAYAAKEEYTLSEKLVCYANEESPAERMDSAMKDPWLKYILGDCVLGHKNSDAFIRGFLSILIAYWNIKELTDKYKLGTYGRPKPLYFPKVYVKTDWVRYVIDHVEDFNLREVLESKYGSDPDQVASLFEQISSFQVNGMDLGKRWTIGKRAMIDVVLHGKASEPLSLAKKFVLRPLP</sequence>
<evidence type="ECO:0000313" key="1">
    <source>
        <dbReference type="EMBL" id="KAL3616696.1"/>
    </source>
</evidence>
<evidence type="ECO:0000313" key="2">
    <source>
        <dbReference type="Proteomes" id="UP001632038"/>
    </source>
</evidence>
<proteinExistence type="predicted"/>
<dbReference type="Proteomes" id="UP001632038">
    <property type="component" value="Unassembled WGS sequence"/>
</dbReference>
<keyword evidence="2" id="KW-1185">Reference proteome</keyword>